<dbReference type="Pfam" id="PF13377">
    <property type="entry name" value="Peripla_BP_3"/>
    <property type="match status" value="1"/>
</dbReference>
<protein>
    <submittedName>
        <fullName evidence="6">LacI family transcription regulator</fullName>
    </submittedName>
</protein>
<dbReference type="PROSITE" id="PS50932">
    <property type="entry name" value="HTH_LACI_2"/>
    <property type="match status" value="1"/>
</dbReference>
<gene>
    <name evidence="6" type="ORF">AWB69_02343</name>
</gene>
<dbReference type="InterPro" id="IPR010982">
    <property type="entry name" value="Lambda_DNA-bd_dom_sf"/>
</dbReference>
<dbReference type="InterPro" id="IPR000843">
    <property type="entry name" value="HTH_LacI"/>
</dbReference>
<reference evidence="6 7" key="1">
    <citation type="submission" date="2016-01" db="EMBL/GenBank/DDBJ databases">
        <authorList>
            <person name="Oliw E.H."/>
        </authorList>
    </citation>
    <scope>NUCLEOTIDE SEQUENCE [LARGE SCALE GENOMIC DNA]</scope>
    <source>
        <strain evidence="6">LMG 27134</strain>
    </source>
</reference>
<dbReference type="Pfam" id="PF00356">
    <property type="entry name" value="LacI"/>
    <property type="match status" value="1"/>
</dbReference>
<name>A0A158GBM5_9BURK</name>
<dbReference type="CDD" id="cd06278">
    <property type="entry name" value="PBP1_LacI-like"/>
    <property type="match status" value="1"/>
</dbReference>
<evidence type="ECO:0000259" key="5">
    <source>
        <dbReference type="PROSITE" id="PS50932"/>
    </source>
</evidence>
<keyword evidence="1" id="KW-0678">Repressor</keyword>
<accession>A0A158GBM5</accession>
<dbReference type="Gene3D" id="3.40.50.2300">
    <property type="match status" value="2"/>
</dbReference>
<evidence type="ECO:0000256" key="3">
    <source>
        <dbReference type="ARBA" id="ARBA00023125"/>
    </source>
</evidence>
<dbReference type="SUPFAM" id="SSF53822">
    <property type="entry name" value="Periplasmic binding protein-like I"/>
    <property type="match status" value="1"/>
</dbReference>
<keyword evidence="3" id="KW-0238">DNA-binding</keyword>
<organism evidence="6 7">
    <name type="scientific">Caballeronia udeis</name>
    <dbReference type="NCBI Taxonomy" id="1232866"/>
    <lineage>
        <taxon>Bacteria</taxon>
        <taxon>Pseudomonadati</taxon>
        <taxon>Pseudomonadota</taxon>
        <taxon>Betaproteobacteria</taxon>
        <taxon>Burkholderiales</taxon>
        <taxon>Burkholderiaceae</taxon>
        <taxon>Caballeronia</taxon>
    </lineage>
</organism>
<dbReference type="AlphaFoldDB" id="A0A158GBM5"/>
<evidence type="ECO:0000256" key="2">
    <source>
        <dbReference type="ARBA" id="ARBA00023015"/>
    </source>
</evidence>
<keyword evidence="4" id="KW-0804">Transcription</keyword>
<proteinExistence type="predicted"/>
<dbReference type="EMBL" id="FCOK02000012">
    <property type="protein sequence ID" value="SAL29515.1"/>
    <property type="molecule type" value="Genomic_DNA"/>
</dbReference>
<evidence type="ECO:0000256" key="1">
    <source>
        <dbReference type="ARBA" id="ARBA00022491"/>
    </source>
</evidence>
<dbReference type="PANTHER" id="PTHR30146">
    <property type="entry name" value="LACI-RELATED TRANSCRIPTIONAL REPRESSOR"/>
    <property type="match status" value="1"/>
</dbReference>
<dbReference type="GO" id="GO:0000976">
    <property type="term" value="F:transcription cis-regulatory region binding"/>
    <property type="evidence" value="ECO:0007669"/>
    <property type="project" value="TreeGrafter"/>
</dbReference>
<dbReference type="InterPro" id="IPR046335">
    <property type="entry name" value="LacI/GalR-like_sensor"/>
</dbReference>
<evidence type="ECO:0000313" key="7">
    <source>
        <dbReference type="Proteomes" id="UP000054683"/>
    </source>
</evidence>
<feature type="domain" description="HTH lacI-type" evidence="5">
    <location>
        <begin position="17"/>
        <end position="71"/>
    </location>
</feature>
<dbReference type="Gene3D" id="1.10.260.40">
    <property type="entry name" value="lambda repressor-like DNA-binding domains"/>
    <property type="match status" value="1"/>
</dbReference>
<dbReference type="Proteomes" id="UP000054683">
    <property type="component" value="Unassembled WGS sequence"/>
</dbReference>
<dbReference type="SUPFAM" id="SSF47413">
    <property type="entry name" value="lambda repressor-like DNA-binding domains"/>
    <property type="match status" value="1"/>
</dbReference>
<sequence length="368" mass="40027">MNPGPANMEVEPERRPATAYEVAELAGVSQSAVSRVFTPGASVSETMRAKVLEAAQQLGYRPNLVARSLITRRSSLIGVAVPSTANPFYQAALDALSASFARIGYRVLLFTSDPMAGSDPILDEVLRYRVDALVLISTSLSSHFADECLQLGLPVVMLNRKTDSDSVSSVTGDNRRGAKELAAFLLAGKHRRFAYVAGLEHSSTSRDREAGFLEGLAERKVRHVERVVGNYSTADTESAVRTLLSSAAPPDAIFCANDYMALVAINLARAEFGLQVGTDVSIVGFDDIEMARWPIFGLTTYSQPVELMVRRVVQVVERQLSTVVAPAVQHIIDGELIVRGSARTPRTGVVPSADHWIWRSRKRPDTSR</sequence>
<dbReference type="RefSeq" id="WP_063977792.1">
    <property type="nucleotide sequence ID" value="NZ_FCOK02000012.1"/>
</dbReference>
<evidence type="ECO:0000256" key="4">
    <source>
        <dbReference type="ARBA" id="ARBA00023163"/>
    </source>
</evidence>
<dbReference type="GO" id="GO:0003700">
    <property type="term" value="F:DNA-binding transcription factor activity"/>
    <property type="evidence" value="ECO:0007669"/>
    <property type="project" value="TreeGrafter"/>
</dbReference>
<evidence type="ECO:0000313" key="6">
    <source>
        <dbReference type="EMBL" id="SAL29515.1"/>
    </source>
</evidence>
<keyword evidence="2" id="KW-0805">Transcription regulation</keyword>
<dbReference type="CDD" id="cd01392">
    <property type="entry name" value="HTH_LacI"/>
    <property type="match status" value="1"/>
</dbReference>
<dbReference type="PANTHER" id="PTHR30146:SF95">
    <property type="entry name" value="RIBOSE OPERON REPRESSOR"/>
    <property type="match status" value="1"/>
</dbReference>
<dbReference type="InterPro" id="IPR028082">
    <property type="entry name" value="Peripla_BP_I"/>
</dbReference>
<dbReference type="SMART" id="SM00354">
    <property type="entry name" value="HTH_LACI"/>
    <property type="match status" value="1"/>
</dbReference>